<keyword evidence="3" id="KW-1185">Reference proteome</keyword>
<reference evidence="2 3" key="1">
    <citation type="submission" date="2020-03" db="EMBL/GenBank/DDBJ databases">
        <title>Whole genome shotgun sequence of Phytohabitans suffuscus NBRC 105367.</title>
        <authorList>
            <person name="Komaki H."/>
            <person name="Tamura T."/>
        </authorList>
    </citation>
    <scope>NUCLEOTIDE SEQUENCE [LARGE SCALE GENOMIC DNA]</scope>
    <source>
        <strain evidence="2 3">NBRC 105367</strain>
    </source>
</reference>
<evidence type="ECO:0000313" key="2">
    <source>
        <dbReference type="EMBL" id="BCB87925.1"/>
    </source>
</evidence>
<feature type="compositionally biased region" description="Basic and acidic residues" evidence="1">
    <location>
        <begin position="1"/>
        <end position="10"/>
    </location>
</feature>
<reference evidence="2 3" key="2">
    <citation type="submission" date="2020-03" db="EMBL/GenBank/DDBJ databases">
        <authorList>
            <person name="Ichikawa N."/>
            <person name="Kimura A."/>
            <person name="Kitahashi Y."/>
            <person name="Uohara A."/>
        </authorList>
    </citation>
    <scope>NUCLEOTIDE SEQUENCE [LARGE SCALE GENOMIC DNA]</scope>
    <source>
        <strain evidence="2 3">NBRC 105367</strain>
    </source>
</reference>
<feature type="compositionally biased region" description="Low complexity" evidence="1">
    <location>
        <begin position="38"/>
        <end position="55"/>
    </location>
</feature>
<evidence type="ECO:0000313" key="3">
    <source>
        <dbReference type="Proteomes" id="UP000503011"/>
    </source>
</evidence>
<dbReference type="RefSeq" id="WP_173159292.1">
    <property type="nucleotide sequence ID" value="NZ_AP022871.1"/>
</dbReference>
<proteinExistence type="predicted"/>
<dbReference type="KEGG" id="psuu:Psuf_052380"/>
<feature type="region of interest" description="Disordered" evidence="1">
    <location>
        <begin position="1"/>
        <end position="89"/>
    </location>
</feature>
<evidence type="ECO:0000256" key="1">
    <source>
        <dbReference type="SAM" id="MobiDB-lite"/>
    </source>
</evidence>
<sequence>MTHPRPRDDEQQAGPAQQQPTGPGSVGRAAVGPPPAVARPAVPAQYGAPYAQQQVAPPPPSRTAVPPPPPAPQVPVANPPTGGMVIGRDPTLSAPVVQVPPPSTAGPQSTTVARQAAAAATAAQAASTTAAQAGARAAADAGQESPAGTVYDSRRPPNGGGRQPLLGKLARLRIGSHTVSRPALAKLRLSAPGTGLILGADRQQRPVSVRFFRPEPTRVALVGGAWAGMLVAFRALALGARVAVVTSDPRTWHGFGERATGRGDRVAVFPTEQPLALAATAQQPVLLLYDLGLVGPNAPQQLGPWQTQMTVLRQLDQSGVPSIQDCNLVMLQRLGSAEAALVGGALRLPAPSTQFLQVMADDMIALVGDGSDRYIWFSQTDVERQYAGAPRR</sequence>
<gene>
    <name evidence="2" type="ORF">Psuf_052380</name>
</gene>
<name>A0A6F8YP30_9ACTN</name>
<protein>
    <submittedName>
        <fullName evidence="2">Uncharacterized protein</fullName>
    </submittedName>
</protein>
<dbReference type="Proteomes" id="UP000503011">
    <property type="component" value="Chromosome"/>
</dbReference>
<feature type="compositionally biased region" description="Pro residues" evidence="1">
    <location>
        <begin position="56"/>
        <end position="73"/>
    </location>
</feature>
<feature type="compositionally biased region" description="Low complexity" evidence="1">
    <location>
        <begin position="12"/>
        <end position="31"/>
    </location>
</feature>
<dbReference type="AlphaFoldDB" id="A0A6F8YP30"/>
<organism evidence="2 3">
    <name type="scientific">Phytohabitans suffuscus</name>
    <dbReference type="NCBI Taxonomy" id="624315"/>
    <lineage>
        <taxon>Bacteria</taxon>
        <taxon>Bacillati</taxon>
        <taxon>Actinomycetota</taxon>
        <taxon>Actinomycetes</taxon>
        <taxon>Micromonosporales</taxon>
        <taxon>Micromonosporaceae</taxon>
    </lineage>
</organism>
<accession>A0A6F8YP30</accession>
<dbReference type="EMBL" id="AP022871">
    <property type="protein sequence ID" value="BCB87925.1"/>
    <property type="molecule type" value="Genomic_DNA"/>
</dbReference>
<feature type="region of interest" description="Disordered" evidence="1">
    <location>
        <begin position="135"/>
        <end position="164"/>
    </location>
</feature>